<dbReference type="AlphaFoldDB" id="A0A7G9S9I4"/>
<dbReference type="RefSeq" id="WP_187541508.1">
    <property type="nucleotide sequence ID" value="NZ_CP060717.1"/>
</dbReference>
<keyword evidence="3" id="KW-1185">Reference proteome</keyword>
<feature type="transmembrane region" description="Helical" evidence="1">
    <location>
        <begin position="52"/>
        <end position="73"/>
    </location>
</feature>
<feature type="transmembrane region" description="Helical" evidence="1">
    <location>
        <begin position="80"/>
        <end position="101"/>
    </location>
</feature>
<feature type="transmembrane region" description="Helical" evidence="1">
    <location>
        <begin position="107"/>
        <end position="129"/>
    </location>
</feature>
<keyword evidence="1" id="KW-0472">Membrane</keyword>
<keyword evidence="1" id="KW-1133">Transmembrane helix</keyword>
<evidence type="ECO:0000313" key="2">
    <source>
        <dbReference type="EMBL" id="QNN64509.1"/>
    </source>
</evidence>
<gene>
    <name evidence="2" type="ORF">H9L12_09320</name>
</gene>
<name>A0A7G9S9I4_9SPHN</name>
<accession>A0A7G9S9I4</accession>
<evidence type="ECO:0000313" key="3">
    <source>
        <dbReference type="Proteomes" id="UP000515955"/>
    </source>
</evidence>
<protein>
    <submittedName>
        <fullName evidence="2">Uncharacterized protein</fullName>
    </submittedName>
</protein>
<keyword evidence="1" id="KW-0812">Transmembrane</keyword>
<dbReference type="EMBL" id="CP060717">
    <property type="protein sequence ID" value="QNN64509.1"/>
    <property type="molecule type" value="Genomic_DNA"/>
</dbReference>
<proteinExistence type="predicted"/>
<reference evidence="2 3" key="1">
    <citation type="submission" date="2020-08" db="EMBL/GenBank/DDBJ databases">
        <title>Genome sequence of Sphingomonas rhizophila KACC 19189T.</title>
        <authorList>
            <person name="Hyun D.-W."/>
            <person name="Bae J.-W."/>
        </authorList>
    </citation>
    <scope>NUCLEOTIDE SEQUENCE [LARGE SCALE GENOMIC DNA]</scope>
    <source>
        <strain evidence="2 3">KACC 19189</strain>
    </source>
</reference>
<dbReference type="Proteomes" id="UP000515955">
    <property type="component" value="Chromosome"/>
</dbReference>
<feature type="transmembrane region" description="Helical" evidence="1">
    <location>
        <begin position="28"/>
        <end position="46"/>
    </location>
</feature>
<sequence length="145" mass="16156">MSTKYLYWTMLVLCCGYALWRGRHDERVVAATAICASLATTVFIRLTSGNFATFEAGILLIDVAVMAAFLYVALTSSRFWPLYVAGLQLTTLLAHIFRLISSDLVPMAYAAAERFWSYPIMIILVIGAYRHHRRMQLDPGGAVSA</sequence>
<organism evidence="2 3">
    <name type="scientific">Sphingomonas rhizophila</name>
    <dbReference type="NCBI Taxonomy" id="2071607"/>
    <lineage>
        <taxon>Bacteria</taxon>
        <taxon>Pseudomonadati</taxon>
        <taxon>Pseudomonadota</taxon>
        <taxon>Alphaproteobacteria</taxon>
        <taxon>Sphingomonadales</taxon>
        <taxon>Sphingomonadaceae</taxon>
        <taxon>Sphingomonas</taxon>
    </lineage>
</organism>
<dbReference type="KEGG" id="srhi:H9L12_09320"/>
<evidence type="ECO:0000256" key="1">
    <source>
        <dbReference type="SAM" id="Phobius"/>
    </source>
</evidence>